<dbReference type="InterPro" id="IPR012337">
    <property type="entry name" value="RNaseH-like_sf"/>
</dbReference>
<comment type="caution">
    <text evidence="1">The sequence shown here is derived from an EMBL/GenBank/DDBJ whole genome shotgun (WGS) entry which is preliminary data.</text>
</comment>
<proteinExistence type="predicted"/>
<dbReference type="SUPFAM" id="SSF53098">
    <property type="entry name" value="Ribonuclease H-like"/>
    <property type="match status" value="1"/>
</dbReference>
<dbReference type="AlphaFoldDB" id="A0A923HKG1"/>
<gene>
    <name evidence="1" type="ORF">H8K32_10370</name>
</gene>
<dbReference type="RefSeq" id="WP_186912423.1">
    <property type="nucleotide sequence ID" value="NZ_JACOFV010000008.1"/>
</dbReference>
<name>A0A923HKG1_9BURK</name>
<protein>
    <submittedName>
        <fullName evidence="1">3'-5' exoribonuclease</fullName>
    </submittedName>
</protein>
<evidence type="ECO:0000313" key="2">
    <source>
        <dbReference type="Proteomes" id="UP000634011"/>
    </source>
</evidence>
<evidence type="ECO:0000313" key="1">
    <source>
        <dbReference type="EMBL" id="MBC3862504.1"/>
    </source>
</evidence>
<keyword evidence="2" id="KW-1185">Reference proteome</keyword>
<organism evidence="1 2">
    <name type="scientific">Undibacterium jejuense</name>
    <dbReference type="NCBI Taxonomy" id="1344949"/>
    <lineage>
        <taxon>Bacteria</taxon>
        <taxon>Pseudomonadati</taxon>
        <taxon>Pseudomonadota</taxon>
        <taxon>Betaproteobacteria</taxon>
        <taxon>Burkholderiales</taxon>
        <taxon>Oxalobacteraceae</taxon>
        <taxon>Undibacterium</taxon>
    </lineage>
</organism>
<dbReference type="InterPro" id="IPR036397">
    <property type="entry name" value="RNaseH_sf"/>
</dbReference>
<dbReference type="GO" id="GO:0003676">
    <property type="term" value="F:nucleic acid binding"/>
    <property type="evidence" value="ECO:0007669"/>
    <property type="project" value="InterPro"/>
</dbReference>
<dbReference type="EMBL" id="JACOFV010000008">
    <property type="protein sequence ID" value="MBC3862504.1"/>
    <property type="molecule type" value="Genomic_DNA"/>
</dbReference>
<accession>A0A923HKG1</accession>
<sequence>MLIFIDTEFTDFKDAELISIGLVSECGRYEFYAELPVNLAKCNDFVVANIVPQLGQMPGAQCSVAELKTRLVLWLEQFAEQAPVICFDYDGDWRLFCHALDYQVPSWLRGKNIYPYLDKVALQMYFIDNQLKDHHALHDAKANCHAFDIEKVKADTMEFRKSR</sequence>
<dbReference type="Proteomes" id="UP000634011">
    <property type="component" value="Unassembled WGS sequence"/>
</dbReference>
<dbReference type="Gene3D" id="3.30.420.10">
    <property type="entry name" value="Ribonuclease H-like superfamily/Ribonuclease H"/>
    <property type="match status" value="1"/>
</dbReference>
<reference evidence="1" key="1">
    <citation type="submission" date="2020-08" db="EMBL/GenBank/DDBJ databases">
        <title>Novel species isolated from subtropical streams in China.</title>
        <authorList>
            <person name="Lu H."/>
        </authorList>
    </citation>
    <scope>NUCLEOTIDE SEQUENCE</scope>
    <source>
        <strain evidence="1">KACC 12607</strain>
    </source>
</reference>